<dbReference type="InParanoid" id="A0A218YX27"/>
<dbReference type="AlphaFoldDB" id="A0A218YX27"/>
<sequence>MAPLPPARKRSNMRSNYKNALGTTGVISGGVKKAGVRGSKRLIKAVKPVKAVEAIEDGDAGKVPAVKVKAAKKSPLHNKWTKRDRHLLLLNLTAQLMEKHGVANEASSFDLAGFGIPGRSLGSVRREFSSIRDEVEGVKAGVKAAVKADGRAAKKTIDKKAGVKVGIKAGVKAAKKAPAKEPTRTKFPKKAVSKKPAPEKAPKNI</sequence>
<evidence type="ECO:0000313" key="3">
    <source>
        <dbReference type="Proteomes" id="UP000242519"/>
    </source>
</evidence>
<accession>A0A218YX27</accession>
<evidence type="ECO:0000313" key="2">
    <source>
        <dbReference type="EMBL" id="OWP00228.1"/>
    </source>
</evidence>
<keyword evidence="3" id="KW-1185">Reference proteome</keyword>
<name>A0A218YX27_9HELO</name>
<feature type="region of interest" description="Disordered" evidence="1">
    <location>
        <begin position="173"/>
        <end position="205"/>
    </location>
</feature>
<evidence type="ECO:0000256" key="1">
    <source>
        <dbReference type="SAM" id="MobiDB-lite"/>
    </source>
</evidence>
<dbReference type="Proteomes" id="UP000242519">
    <property type="component" value="Unassembled WGS sequence"/>
</dbReference>
<feature type="compositionally biased region" description="Basic and acidic residues" evidence="1">
    <location>
        <begin position="196"/>
        <end position="205"/>
    </location>
</feature>
<gene>
    <name evidence="2" type="ORF">B2J93_2445</name>
</gene>
<proteinExistence type="predicted"/>
<organism evidence="2 3">
    <name type="scientific">Diplocarpon coronariae</name>
    <dbReference type="NCBI Taxonomy" id="2795749"/>
    <lineage>
        <taxon>Eukaryota</taxon>
        <taxon>Fungi</taxon>
        <taxon>Dikarya</taxon>
        <taxon>Ascomycota</taxon>
        <taxon>Pezizomycotina</taxon>
        <taxon>Leotiomycetes</taxon>
        <taxon>Helotiales</taxon>
        <taxon>Drepanopezizaceae</taxon>
        <taxon>Diplocarpon</taxon>
    </lineage>
</organism>
<protein>
    <submittedName>
        <fullName evidence="2">Uncharacterized protein</fullName>
    </submittedName>
</protein>
<comment type="caution">
    <text evidence="2">The sequence shown here is derived from an EMBL/GenBank/DDBJ whole genome shotgun (WGS) entry which is preliminary data.</text>
</comment>
<dbReference type="EMBL" id="MZNU01000334">
    <property type="protein sequence ID" value="OWP00228.1"/>
    <property type="molecule type" value="Genomic_DNA"/>
</dbReference>
<reference evidence="2 3" key="1">
    <citation type="submission" date="2017-04" db="EMBL/GenBank/DDBJ databases">
        <title>Draft genome sequence of Marssonina coronaria NL1: causal agent of apple blotch.</title>
        <authorList>
            <person name="Cheng Q."/>
        </authorList>
    </citation>
    <scope>NUCLEOTIDE SEQUENCE [LARGE SCALE GENOMIC DNA]</scope>
    <source>
        <strain evidence="2 3">NL1</strain>
    </source>
</reference>